<dbReference type="Proteomes" id="UP001586593">
    <property type="component" value="Unassembled WGS sequence"/>
</dbReference>
<comment type="caution">
    <text evidence="9">The sequence shown here is derived from an EMBL/GenBank/DDBJ whole genome shotgun (WGS) entry which is preliminary data.</text>
</comment>
<evidence type="ECO:0000256" key="3">
    <source>
        <dbReference type="ARBA" id="ARBA00022692"/>
    </source>
</evidence>
<dbReference type="InterPro" id="IPR020846">
    <property type="entry name" value="MFS_dom"/>
</dbReference>
<feature type="compositionally biased region" description="Acidic residues" evidence="6">
    <location>
        <begin position="488"/>
        <end position="508"/>
    </location>
</feature>
<feature type="transmembrane region" description="Helical" evidence="7">
    <location>
        <begin position="46"/>
        <end position="71"/>
    </location>
</feature>
<feature type="transmembrane region" description="Helical" evidence="7">
    <location>
        <begin position="294"/>
        <end position="320"/>
    </location>
</feature>
<feature type="region of interest" description="Disordered" evidence="6">
    <location>
        <begin position="457"/>
        <end position="545"/>
    </location>
</feature>
<keyword evidence="2" id="KW-0813">Transport</keyword>
<feature type="transmembrane region" description="Helical" evidence="7">
    <location>
        <begin position="146"/>
        <end position="170"/>
    </location>
</feature>
<protein>
    <recommendedName>
        <fullName evidence="8">Major facilitator superfamily (MFS) profile domain-containing protein</fullName>
    </recommendedName>
</protein>
<dbReference type="InterPro" id="IPR011701">
    <property type="entry name" value="MFS"/>
</dbReference>
<feature type="domain" description="Major facilitator superfamily (MFS) profile" evidence="8">
    <location>
        <begin position="1"/>
        <end position="456"/>
    </location>
</feature>
<feature type="region of interest" description="Disordered" evidence="6">
    <location>
        <begin position="558"/>
        <end position="605"/>
    </location>
</feature>
<evidence type="ECO:0000256" key="1">
    <source>
        <dbReference type="ARBA" id="ARBA00004141"/>
    </source>
</evidence>
<dbReference type="EMBL" id="JAZHXJ010001733">
    <property type="protein sequence ID" value="KAL1844417.1"/>
    <property type="molecule type" value="Genomic_DNA"/>
</dbReference>
<evidence type="ECO:0000256" key="4">
    <source>
        <dbReference type="ARBA" id="ARBA00022989"/>
    </source>
</evidence>
<organism evidence="9 10">
    <name type="scientific">Phialemonium thermophilum</name>
    <dbReference type="NCBI Taxonomy" id="223376"/>
    <lineage>
        <taxon>Eukaryota</taxon>
        <taxon>Fungi</taxon>
        <taxon>Dikarya</taxon>
        <taxon>Ascomycota</taxon>
        <taxon>Pezizomycotina</taxon>
        <taxon>Sordariomycetes</taxon>
        <taxon>Sordariomycetidae</taxon>
        <taxon>Cephalothecales</taxon>
        <taxon>Cephalothecaceae</taxon>
        <taxon>Phialemonium</taxon>
    </lineage>
</organism>
<keyword evidence="10" id="KW-1185">Reference proteome</keyword>
<dbReference type="Pfam" id="PF07690">
    <property type="entry name" value="MFS_1"/>
    <property type="match status" value="2"/>
</dbReference>
<reference evidence="9 10" key="1">
    <citation type="journal article" date="2024" name="Commun. Biol.">
        <title>Comparative genomic analysis of thermophilic fungi reveals convergent evolutionary adaptations and gene losses.</title>
        <authorList>
            <person name="Steindorff A.S."/>
            <person name="Aguilar-Pontes M.V."/>
            <person name="Robinson A.J."/>
            <person name="Andreopoulos B."/>
            <person name="LaButti K."/>
            <person name="Kuo A."/>
            <person name="Mondo S."/>
            <person name="Riley R."/>
            <person name="Otillar R."/>
            <person name="Haridas S."/>
            <person name="Lipzen A."/>
            <person name="Grimwood J."/>
            <person name="Schmutz J."/>
            <person name="Clum A."/>
            <person name="Reid I.D."/>
            <person name="Moisan M.C."/>
            <person name="Butler G."/>
            <person name="Nguyen T.T.M."/>
            <person name="Dewar K."/>
            <person name="Conant G."/>
            <person name="Drula E."/>
            <person name="Henrissat B."/>
            <person name="Hansel C."/>
            <person name="Singer S."/>
            <person name="Hutchinson M.I."/>
            <person name="de Vries R.P."/>
            <person name="Natvig D.O."/>
            <person name="Powell A.J."/>
            <person name="Tsang A."/>
            <person name="Grigoriev I.V."/>
        </authorList>
    </citation>
    <scope>NUCLEOTIDE SEQUENCE [LARGE SCALE GENOMIC DNA]</scope>
    <source>
        <strain evidence="9 10">ATCC 24622</strain>
    </source>
</reference>
<accession>A0ABR3VRX2</accession>
<dbReference type="InterPro" id="IPR036259">
    <property type="entry name" value="MFS_trans_sf"/>
</dbReference>
<feature type="transmembrane region" description="Helical" evidence="7">
    <location>
        <begin position="104"/>
        <end position="126"/>
    </location>
</feature>
<feature type="transmembrane region" description="Helical" evidence="7">
    <location>
        <begin position="12"/>
        <end position="34"/>
    </location>
</feature>
<dbReference type="PANTHER" id="PTHR23504">
    <property type="entry name" value="MAJOR FACILITATOR SUPERFAMILY DOMAIN-CONTAINING PROTEIN 10"/>
    <property type="match status" value="1"/>
</dbReference>
<keyword evidence="5 7" id="KW-0472">Membrane</keyword>
<sequence>MIQSFGIPRDEVARWAGITGSVFSVSQSLTAVPWGRASDKFGRKPIILIGLTSTMICFIIWGLSSSLWMAITIRAVMGGGNGNVGIIRTMVAEMVPQRELQPKAFSIMPLVWSVGSVFGPAFGGFFARPAERYPSLFGHSKLFVKYPFLLPNLVACVVFFISLMAGLLFLKETLETKRHTKDWGLLLGEKLTRPFHRSKRRRQHRRSFLDDEAQAPLLAEGDLSSSQRRHAHHLPPPTAKEILTSQTVINLVCYTFLAFHSVAFDQVLPVFLHYPEQKPDEHNTKLPFKFSGGFGLGSNSIGTIFTIYGIACGIIQFFVFPPLCSRFGVLNCFKAAVLTFPVIYILIPYTALVQDVQMRYAFFIVLMLVKGCVVIVGFPCTTILLTNSAASLRVLGTLNGFATMFSGIGRALGPAMTGAVFTLGVQKGYVIFPWALLAFVSVLGAFPVWWIVEGPGPTPASDSEDDDNDDDDEDVAVEDGRAPNRTGEDDDDDDEDTLYNDGDDDADADNVLRARPVMHLLEPDDPASDSDTCPPPPPNAGVGAKTAATGLATVAAGKIGSPSASKTGSAAPPQVRLRRMSVTGHEVERDGRDAKRRAKDDGEDS</sequence>
<dbReference type="PANTHER" id="PTHR23504:SF8">
    <property type="entry name" value="TRANSPORTER, PUTATIVE (AFU_ORTHOLOGUE AFUA_1G03730)-RELATED"/>
    <property type="match status" value="1"/>
</dbReference>
<keyword evidence="3 7" id="KW-0812">Transmembrane</keyword>
<feature type="compositionally biased region" description="Acidic residues" evidence="6">
    <location>
        <begin position="462"/>
        <end position="477"/>
    </location>
</feature>
<gene>
    <name evidence="9" type="ORF">VTK73DRAFT_2591</name>
</gene>
<name>A0ABR3VRX2_9PEZI</name>
<dbReference type="PROSITE" id="PS50850">
    <property type="entry name" value="MFS"/>
    <property type="match status" value="1"/>
</dbReference>
<evidence type="ECO:0000256" key="7">
    <source>
        <dbReference type="SAM" id="Phobius"/>
    </source>
</evidence>
<proteinExistence type="predicted"/>
<dbReference type="SUPFAM" id="SSF103473">
    <property type="entry name" value="MFS general substrate transporter"/>
    <property type="match status" value="1"/>
</dbReference>
<evidence type="ECO:0000256" key="5">
    <source>
        <dbReference type="ARBA" id="ARBA00023136"/>
    </source>
</evidence>
<evidence type="ECO:0000313" key="9">
    <source>
        <dbReference type="EMBL" id="KAL1844417.1"/>
    </source>
</evidence>
<feature type="transmembrane region" description="Helical" evidence="7">
    <location>
        <begin position="360"/>
        <end position="385"/>
    </location>
</feature>
<evidence type="ECO:0000256" key="2">
    <source>
        <dbReference type="ARBA" id="ARBA00022448"/>
    </source>
</evidence>
<evidence type="ECO:0000259" key="8">
    <source>
        <dbReference type="PROSITE" id="PS50850"/>
    </source>
</evidence>
<dbReference type="Gene3D" id="1.20.1250.20">
    <property type="entry name" value="MFS general substrate transporter like domains"/>
    <property type="match status" value="1"/>
</dbReference>
<feature type="transmembrane region" description="Helical" evidence="7">
    <location>
        <begin position="332"/>
        <end position="354"/>
    </location>
</feature>
<feature type="transmembrane region" description="Helical" evidence="7">
    <location>
        <begin position="431"/>
        <end position="452"/>
    </location>
</feature>
<keyword evidence="4 7" id="KW-1133">Transmembrane helix</keyword>
<comment type="subcellular location">
    <subcellularLocation>
        <location evidence="1">Membrane</location>
        <topology evidence="1">Multi-pass membrane protein</topology>
    </subcellularLocation>
</comment>
<evidence type="ECO:0000313" key="10">
    <source>
        <dbReference type="Proteomes" id="UP001586593"/>
    </source>
</evidence>
<evidence type="ECO:0000256" key="6">
    <source>
        <dbReference type="SAM" id="MobiDB-lite"/>
    </source>
</evidence>